<gene>
    <name evidence="1" type="ORF">M8818_000035</name>
</gene>
<keyword evidence="2" id="KW-1185">Reference proteome</keyword>
<comment type="caution">
    <text evidence="1">The sequence shown here is derived from an EMBL/GenBank/DDBJ whole genome shotgun (WGS) entry which is preliminary data.</text>
</comment>
<accession>A0ACC3SNH1</accession>
<name>A0ACC3SNH1_9PEZI</name>
<sequence>MSTSRLSALRAGGALKQAPRTQIRFTSSKTSAQDTPGEPATASLSPRWLSEVKKRVGKCILFGLNPHQMASAGRLLHEITRDWRDLVAGSEGFLTGSDRRGLYRQAVVWGEMDSMSARIEWAQKYAINIDPKHREAWSELWTPKGDGLILRSIRTDFKFLASEPTTQTDSFVLDVLILSELHQRPAARCVEDIVVYDYKAGKKTPLRPFMLDAFRETWKLQEEAKKRNSDRGKKSANQHDKRHESGLAAPGKRITKQRSNTNLNAHTNGKLPSSATPPPLPSTGLNQGITFPRPVTSPTETAHPDAPLSSRETADSGDHLFGASYGFGEEKESYNQAAPATMEVPTSDPKCGGPESNAFKSVASQASSALTLAATILTSCPLRDAIAILILLLSLPPTLVITIHTLFASLTFVPPTAGISLGFWNSKPSMTDWFHATAAGGPSLFVISIVDAMVTIFYLCSPTSFQNVYLDLAQAVIAISLSGATAGKGGPANSLAACGFIISLVHLLRYRAIHLTGLNYLKSILHNLGFTGMEFPAFDHSSAAAPSHGWARLLLGCHILAQGIVTLVRRGLAGSGNSNRPASNKRQDSESAPNDGTRIGPGGEVSQDTPSNSSTDGRPPGLPPATPGTEKKVSSNKKKRKQANQVRSQQPLWAAVASTKVTFLKEMEQKQSANDELEVQAMTARQAGIATLEDRVYIKEVQSTEITFRADIANFAVDEKARKDDGGGSVSAGIDKTKPLFVRINGADWVNTKIEGAATSGKSDEKSNDIWDGKIYGLAPLTNYKCEFVRLSDQKVLYSASLITLPAPYTEQASIVPAPPPQPQSLRPASPISTLKQSLAAAEAKLNEYRNRLKKARRDHRTNATAIRREIDQLRSKVESSGGTDERSRQRILQLTRDLSHNNDAADEAMAEAEALGEIPEEDMTEAEAKRRAWQAASDAKKAVVTDFDTVKAEVNRETAQLNAEVTAVAQKRERQIGRQQKLNENHDRLLAEKNADFTARQRHDLNRNMELSARSSREAELRFWTEQSKAEAEDLGYKIQDTYAQINHISSILSQRQVSLSTPTTPEGNLPGTNGFNRQLAGLDYPPFGFPHNHSADNMVRGGRGRSSSMLSGYSGFTEDLDIVPQGGGPVFDDHHRKHSDGSSASAGSNEMATSPRPIGAPASIMSPIGSKGKQPMSPIGSHR</sequence>
<proteinExistence type="predicted"/>
<protein>
    <submittedName>
        <fullName evidence="1">Uncharacterized protein</fullName>
    </submittedName>
</protein>
<dbReference type="EMBL" id="JAMKPW020000001">
    <property type="protein sequence ID" value="KAK8221870.1"/>
    <property type="molecule type" value="Genomic_DNA"/>
</dbReference>
<dbReference type="Proteomes" id="UP001320706">
    <property type="component" value="Unassembled WGS sequence"/>
</dbReference>
<organism evidence="1 2">
    <name type="scientific">Zalaria obscura</name>
    <dbReference type="NCBI Taxonomy" id="2024903"/>
    <lineage>
        <taxon>Eukaryota</taxon>
        <taxon>Fungi</taxon>
        <taxon>Dikarya</taxon>
        <taxon>Ascomycota</taxon>
        <taxon>Pezizomycotina</taxon>
        <taxon>Dothideomycetes</taxon>
        <taxon>Dothideomycetidae</taxon>
        <taxon>Dothideales</taxon>
        <taxon>Zalariaceae</taxon>
        <taxon>Zalaria</taxon>
    </lineage>
</organism>
<evidence type="ECO:0000313" key="1">
    <source>
        <dbReference type="EMBL" id="KAK8221870.1"/>
    </source>
</evidence>
<reference evidence="1" key="1">
    <citation type="submission" date="2024-02" db="EMBL/GenBank/DDBJ databases">
        <title>Metagenome Assembled Genome of Zalaria obscura JY119.</title>
        <authorList>
            <person name="Vighnesh L."/>
            <person name="Jagadeeshwari U."/>
            <person name="Venkata Ramana C."/>
            <person name="Sasikala C."/>
        </authorList>
    </citation>
    <scope>NUCLEOTIDE SEQUENCE</scope>
    <source>
        <strain evidence="1">JY119</strain>
    </source>
</reference>
<evidence type="ECO:0000313" key="2">
    <source>
        <dbReference type="Proteomes" id="UP001320706"/>
    </source>
</evidence>